<dbReference type="Proteomes" id="UP001175271">
    <property type="component" value="Unassembled WGS sequence"/>
</dbReference>
<evidence type="ECO:0000313" key="4">
    <source>
        <dbReference type="Proteomes" id="UP001175271"/>
    </source>
</evidence>
<feature type="domain" description="DNA-directed DNA polymerase family A palm" evidence="2">
    <location>
        <begin position="276"/>
        <end position="521"/>
    </location>
</feature>
<dbReference type="SMART" id="SM00482">
    <property type="entry name" value="POLAc"/>
    <property type="match status" value="1"/>
</dbReference>
<dbReference type="PANTHER" id="PTHR10133">
    <property type="entry name" value="DNA POLYMERASE I"/>
    <property type="match status" value="1"/>
</dbReference>
<dbReference type="InterPro" id="IPR043502">
    <property type="entry name" value="DNA/RNA_pol_sf"/>
</dbReference>
<protein>
    <recommendedName>
        <fullName evidence="2">DNA-directed DNA polymerase family A palm domain-containing protein</fullName>
    </recommendedName>
</protein>
<dbReference type="Pfam" id="PF00476">
    <property type="entry name" value="DNA_pol_A"/>
    <property type="match status" value="1"/>
</dbReference>
<organism evidence="3 4">
    <name type="scientific">Steinernema hermaphroditum</name>
    <dbReference type="NCBI Taxonomy" id="289476"/>
    <lineage>
        <taxon>Eukaryota</taxon>
        <taxon>Metazoa</taxon>
        <taxon>Ecdysozoa</taxon>
        <taxon>Nematoda</taxon>
        <taxon>Chromadorea</taxon>
        <taxon>Rhabditida</taxon>
        <taxon>Tylenchina</taxon>
        <taxon>Panagrolaimomorpha</taxon>
        <taxon>Strongyloidoidea</taxon>
        <taxon>Steinernematidae</taxon>
        <taxon>Steinernema</taxon>
    </lineage>
</organism>
<sequence length="551" mass="61298">MGWPALKISQVRDTMAAAAYWGLPLALDMAAMASGAAVLKDAAGAKLMQKLCKPRKGGGWWHEDEPHLLPGLHRYCKNDVDTERAIADTIPDLPAAEQRVWEADMSINMRGVMLDRRLVELLKAFTDWEKAELDRQMERLTGGEVKTCNQTAKILAFVQENNPHVTALTKEDVAQALAGSLTPVAREVLELRQSAAKSSTSKLQAMLNCVCADGRVRGLLQYYGANRTGRWAGRLVQVQNLPRPVTKKVDALIAMVLEGATPDDVGLFINPLDAVSSIIRGCFIAATGYRFFQRDLSQIEARVVAWLSGQDDILAVFEKGDDVYVYTANKMGSNDRQLGKVLVLACGFGMGWSKFQETAKTYRLLLSDDQAQEAVQVWRQNNRDIVRYWKTAQDACLWAIRNPGRQMAIGAKGRQIMVGLSVKGRTKGHLLVTLPSGRYLVYRDAKIEQGQYGDEITYMGLNQYTRKWERLRTYGGKLVENWTQAVARDVQAEATVKIEDQIPGIVMSVHDELINENKDASLMGDIIDKPPVWAVGLPVASDGWVGDRYRK</sequence>
<dbReference type="GO" id="GO:0006302">
    <property type="term" value="P:double-strand break repair"/>
    <property type="evidence" value="ECO:0007669"/>
    <property type="project" value="TreeGrafter"/>
</dbReference>
<dbReference type="InterPro" id="IPR001098">
    <property type="entry name" value="DNA-dir_DNA_pol_A_palm_dom"/>
</dbReference>
<dbReference type="GO" id="GO:0006261">
    <property type="term" value="P:DNA-templated DNA replication"/>
    <property type="evidence" value="ECO:0007669"/>
    <property type="project" value="InterPro"/>
</dbReference>
<dbReference type="InterPro" id="IPR002298">
    <property type="entry name" value="DNA_polymerase_A"/>
</dbReference>
<accession>A0AA39GP69</accession>
<dbReference type="PANTHER" id="PTHR10133:SF27">
    <property type="entry name" value="DNA POLYMERASE NU"/>
    <property type="match status" value="1"/>
</dbReference>
<comment type="caution">
    <text evidence="3">The sequence shown here is derived from an EMBL/GenBank/DDBJ whole genome shotgun (WGS) entry which is preliminary data.</text>
</comment>
<dbReference type="GO" id="GO:0003677">
    <property type="term" value="F:DNA binding"/>
    <property type="evidence" value="ECO:0007669"/>
    <property type="project" value="InterPro"/>
</dbReference>
<evidence type="ECO:0000256" key="1">
    <source>
        <dbReference type="ARBA" id="ARBA00022705"/>
    </source>
</evidence>
<dbReference type="AlphaFoldDB" id="A0AA39GP69"/>
<evidence type="ECO:0000259" key="2">
    <source>
        <dbReference type="SMART" id="SM00482"/>
    </source>
</evidence>
<dbReference type="Gene3D" id="1.10.150.20">
    <property type="entry name" value="5' to 3' exonuclease, C-terminal subdomain"/>
    <property type="match status" value="1"/>
</dbReference>
<dbReference type="SUPFAM" id="SSF56672">
    <property type="entry name" value="DNA/RNA polymerases"/>
    <property type="match status" value="1"/>
</dbReference>
<gene>
    <name evidence="3" type="ORF">QR680_019399</name>
</gene>
<dbReference type="EMBL" id="JAUCMV010000021">
    <property type="protein sequence ID" value="KAK0390253.1"/>
    <property type="molecule type" value="Genomic_DNA"/>
</dbReference>
<evidence type="ECO:0000313" key="3">
    <source>
        <dbReference type="EMBL" id="KAK0390253.1"/>
    </source>
</evidence>
<reference evidence="3" key="1">
    <citation type="submission" date="2023-06" db="EMBL/GenBank/DDBJ databases">
        <title>Genomic analysis of the entomopathogenic nematode Steinernema hermaphroditum.</title>
        <authorList>
            <person name="Schwarz E.M."/>
            <person name="Heppert J.K."/>
            <person name="Baniya A."/>
            <person name="Schwartz H.T."/>
            <person name="Tan C.-H."/>
            <person name="Antoshechkin I."/>
            <person name="Sternberg P.W."/>
            <person name="Goodrich-Blair H."/>
            <person name="Dillman A.R."/>
        </authorList>
    </citation>
    <scope>NUCLEOTIDE SEQUENCE</scope>
    <source>
        <strain evidence="3">PS9179</strain>
        <tissue evidence="3">Whole animal</tissue>
    </source>
</reference>
<dbReference type="GO" id="GO:0003887">
    <property type="term" value="F:DNA-directed DNA polymerase activity"/>
    <property type="evidence" value="ECO:0007669"/>
    <property type="project" value="InterPro"/>
</dbReference>
<proteinExistence type="predicted"/>
<name>A0AA39GP69_9BILA</name>
<keyword evidence="1" id="KW-0235">DNA replication</keyword>
<keyword evidence="4" id="KW-1185">Reference proteome</keyword>